<reference evidence="1" key="1">
    <citation type="journal article" date="2021" name="Proc. Natl. Acad. Sci. U.S.A.">
        <title>A Catalog of Tens of Thousands of Viruses from Human Metagenomes Reveals Hidden Associations with Chronic Diseases.</title>
        <authorList>
            <person name="Tisza M.J."/>
            <person name="Buck C.B."/>
        </authorList>
    </citation>
    <scope>NUCLEOTIDE SEQUENCE</scope>
    <source>
        <strain evidence="1">CtiJY10</strain>
    </source>
</reference>
<protein>
    <submittedName>
        <fullName evidence="1">Uncharacterized protein</fullName>
    </submittedName>
</protein>
<dbReference type="EMBL" id="BK015060">
    <property type="protein sequence ID" value="DAD89371.1"/>
    <property type="molecule type" value="Genomic_DNA"/>
</dbReference>
<proteinExistence type="predicted"/>
<accession>A0A8S5N5B6</accession>
<organism evidence="1">
    <name type="scientific">Podoviridae sp. ctiJY10</name>
    <dbReference type="NCBI Taxonomy" id="2826572"/>
    <lineage>
        <taxon>Viruses</taxon>
        <taxon>Duplodnaviria</taxon>
        <taxon>Heunggongvirae</taxon>
        <taxon>Uroviricota</taxon>
        <taxon>Caudoviricetes</taxon>
    </lineage>
</organism>
<evidence type="ECO:0000313" key="1">
    <source>
        <dbReference type="EMBL" id="DAD89371.1"/>
    </source>
</evidence>
<name>A0A8S5N5B6_9CAUD</name>
<sequence length="65" mass="7370">MSMKERIESESQAVMGISNKDLICKDCIYRLDDTKVLGNVSRCKRYTVKLVDTLLGGGCPKYEHE</sequence>